<dbReference type="PANTHER" id="PTHR12673:SF241">
    <property type="entry name" value="DH DOMAIN-CONTAINING PROTEIN"/>
    <property type="match status" value="1"/>
</dbReference>
<dbReference type="Pfam" id="PF00169">
    <property type="entry name" value="PH"/>
    <property type="match status" value="1"/>
</dbReference>
<name>A0AAV4BVZ4_9GAST</name>
<evidence type="ECO:0000313" key="14">
    <source>
        <dbReference type="Proteomes" id="UP000735302"/>
    </source>
</evidence>
<evidence type="ECO:0000313" key="13">
    <source>
        <dbReference type="EMBL" id="GFO23266.1"/>
    </source>
</evidence>
<dbReference type="GO" id="GO:0005856">
    <property type="term" value="C:cytoskeleton"/>
    <property type="evidence" value="ECO:0007669"/>
    <property type="project" value="UniProtKB-SubCell"/>
</dbReference>
<dbReference type="InterPro" id="IPR001849">
    <property type="entry name" value="PH_domain"/>
</dbReference>
<dbReference type="SMART" id="SM00064">
    <property type="entry name" value="FYVE"/>
    <property type="match status" value="1"/>
</dbReference>
<keyword evidence="5 8" id="KW-0863">Zinc-finger</keyword>
<feature type="compositionally biased region" description="Low complexity" evidence="9">
    <location>
        <begin position="652"/>
        <end position="680"/>
    </location>
</feature>
<feature type="compositionally biased region" description="Low complexity" evidence="9">
    <location>
        <begin position="1454"/>
        <end position="1470"/>
    </location>
</feature>
<feature type="compositionally biased region" description="Polar residues" evidence="9">
    <location>
        <begin position="578"/>
        <end position="596"/>
    </location>
</feature>
<keyword evidence="4" id="KW-0479">Metal-binding</keyword>
<feature type="compositionally biased region" description="Polar residues" evidence="9">
    <location>
        <begin position="433"/>
        <end position="451"/>
    </location>
</feature>
<dbReference type="PROSITE" id="PS50010">
    <property type="entry name" value="DH_2"/>
    <property type="match status" value="1"/>
</dbReference>
<dbReference type="InterPro" id="IPR011993">
    <property type="entry name" value="PH-like_dom_sf"/>
</dbReference>
<dbReference type="InterPro" id="IPR013083">
    <property type="entry name" value="Znf_RING/FYVE/PHD"/>
</dbReference>
<feature type="region of interest" description="Disordered" evidence="9">
    <location>
        <begin position="1420"/>
        <end position="1485"/>
    </location>
</feature>
<dbReference type="SMART" id="SM00325">
    <property type="entry name" value="RhoGEF"/>
    <property type="match status" value="1"/>
</dbReference>
<dbReference type="Pfam" id="PF00621">
    <property type="entry name" value="RhoGEF"/>
    <property type="match status" value="1"/>
</dbReference>
<dbReference type="Proteomes" id="UP000735302">
    <property type="component" value="Unassembled WGS sequence"/>
</dbReference>
<evidence type="ECO:0000256" key="5">
    <source>
        <dbReference type="ARBA" id="ARBA00022771"/>
    </source>
</evidence>
<dbReference type="GO" id="GO:0007010">
    <property type="term" value="P:cytoskeleton organization"/>
    <property type="evidence" value="ECO:0007669"/>
    <property type="project" value="TreeGrafter"/>
</dbReference>
<proteinExistence type="predicted"/>
<dbReference type="Gene3D" id="2.30.29.30">
    <property type="entry name" value="Pleckstrin-homology domain (PH domain)/Phosphotyrosine-binding domain (PTB)"/>
    <property type="match status" value="2"/>
</dbReference>
<feature type="compositionally biased region" description="Low complexity" evidence="9">
    <location>
        <begin position="1420"/>
        <end position="1434"/>
    </location>
</feature>
<dbReference type="InterPro" id="IPR011011">
    <property type="entry name" value="Znf_FYVE_PHD"/>
</dbReference>
<dbReference type="CDD" id="cd00160">
    <property type="entry name" value="RhoGEF"/>
    <property type="match status" value="1"/>
</dbReference>
<evidence type="ECO:0000256" key="7">
    <source>
        <dbReference type="ARBA" id="ARBA00023212"/>
    </source>
</evidence>
<dbReference type="PROSITE" id="PS50003">
    <property type="entry name" value="PH_DOMAIN"/>
    <property type="match status" value="1"/>
</dbReference>
<comment type="subcellular location">
    <subcellularLocation>
        <location evidence="1">Cytoplasm</location>
        <location evidence="1">Cytoskeleton</location>
    </subcellularLocation>
</comment>
<evidence type="ECO:0000259" key="12">
    <source>
        <dbReference type="PROSITE" id="PS50178"/>
    </source>
</evidence>
<accession>A0AAV4BVZ4</accession>
<evidence type="ECO:0000256" key="1">
    <source>
        <dbReference type="ARBA" id="ARBA00004245"/>
    </source>
</evidence>
<feature type="compositionally biased region" description="Polar residues" evidence="9">
    <location>
        <begin position="496"/>
        <end position="506"/>
    </location>
</feature>
<evidence type="ECO:0000259" key="11">
    <source>
        <dbReference type="PROSITE" id="PS50010"/>
    </source>
</evidence>
<keyword evidence="7" id="KW-0206">Cytoskeleton</keyword>
<dbReference type="Gene3D" id="1.20.900.10">
    <property type="entry name" value="Dbl homology (DH) domain"/>
    <property type="match status" value="1"/>
</dbReference>
<feature type="compositionally biased region" description="Acidic residues" evidence="9">
    <location>
        <begin position="809"/>
        <end position="821"/>
    </location>
</feature>
<evidence type="ECO:0000256" key="2">
    <source>
        <dbReference type="ARBA" id="ARBA00022490"/>
    </source>
</evidence>
<dbReference type="GO" id="GO:0046847">
    <property type="term" value="P:filopodium assembly"/>
    <property type="evidence" value="ECO:0007669"/>
    <property type="project" value="TreeGrafter"/>
</dbReference>
<evidence type="ECO:0000256" key="9">
    <source>
        <dbReference type="SAM" id="MobiDB-lite"/>
    </source>
</evidence>
<protein>
    <submittedName>
        <fullName evidence="13">Fyve, rhogef and ph domain-containing protein 4</fullName>
    </submittedName>
</protein>
<sequence length="1536" mass="169680">MCNFVYSSNQPLISKLSVFQEVEKDNNSEERKSHLSYSSPSSARSGKPHLCDTLLPRSKSQPKKALQPVFSPCLTSPQTQHGSVQSNNIPQASELFKVYRHITSKYENENHQPKYINSFCESSPNLDGHLFQNINKNNFETDNRFTSDNRLDSQILKLNQEADDKAVSCVECRELRCPKTCTNWKAHCLQRAGKISALPLTNGGTGKPFSSSLSLLSFSALNQQFSEKSSNEHFINHTSNFSLEEDKGNSFSQSSEPLVKALGQHCSNISFVKLVQNKADGLEDLKPGKQHTSASASSFAWNKLYSPNTSAKALSDQDNRQTERKKLKHNPISSLPSFHILSSFPVSVTNTNLCESDQPFREAGSFWSAKPPSPSLHSNMAKGYVKALAEQINHLGPPAGSNGSEEEEGDSSVSVHDMVRKINRSKSDAAFPSSPSVGKNTTSKNAHNSGALQPGAFKGDSKSPQYQSGSGVSTDVPSKSSLFESLKKAADKKRQVSNAVGANNISTEHEPSKLHSLKTDAGRENFSSQSFAQNSSMQTHPNNNPSNGSENGESSYPLPSKISLKHRKYSEPPFWSPSAKSETESFNSNPGSQMPVSLSKAKPPVDYSRKPSLDHKKIPSGLSTKRPSLPSHAIISDFVQSNQSINEKEKVSPSSTASSTSSSSSPLSPPSLVVSCHPSHASNENNEPERDETDFACRLNTKDTRDNSVSNCQESKETALHGESVASVKKGTENSAAPALTSVCPESMTLQPPSSPAGSESPALRLSRGRAISEYRESVLKTIYDNGPPLNAAELFDSSWSDSDSFNDFADENDEEDEETGNDALDAHGKDGGTGGEDGMGTDTPVASPVKTEAERKADSENKRRLIVQEMLKTEKDYVARLHLLHHVFYFRLDKANRQQEFVPPDILNHMFSNIKSIYLFHHDFLLQQMEEKVTNWDQDPRIGDLLKRNAPFLKMYSEYIANFDNAMKLIDQWTKKSSKFSNIIKTIQELPECGSLSLQHHMLEPIQRVPRYEMLIKDYVKHLPVDSPDIKDAQDALDLVTKAAIHSNQAMKKIERFQKLLDVYQTLKGVPLDFISPTREFVTQGPVTKIAARSGEKLPRQLFLFNDLILVCTQYNTLLGTFNVRSQLEMDSIEIKPGNNMHIAKTFRVHSKQKAVELLDEDQNGGSFGWEQKIQDQLALYKKRKRSIKHEDNGDYIYEPSMPDSWVGKTAPVWIPDDAATMCMLCQMAFNMLRRRHHCRACGKLICRSCSPKNAPLQYNKGKIERVCTVCYDIIVNKQTAGWADFADKKKGLLQIKASEPALMSSYVQCSEDNGNSWHRMWITAHKDFVLYCFKAHEDVSAISCLPLPGHEVKQVWDVEGRPHVFSLVHKHKVVSLYQAQDDKQLKNWISVVGKLVQAEIPDETVRLSTCSYISNASISSDGDSGSSGFANTGSGGNQHSGSSNNDIPAAVTTTSTSASNTTITSNDSGTSQADSGLPGEDGDIYMNWTRHDNHDPDQDCLSVEAPGVSDDHEEADKVSQYDNVDAVAVDGSSC</sequence>
<feature type="domain" description="DH" evidence="11">
    <location>
        <begin position="863"/>
        <end position="1051"/>
    </location>
</feature>
<dbReference type="PROSITE" id="PS50178">
    <property type="entry name" value="ZF_FYVE"/>
    <property type="match status" value="1"/>
</dbReference>
<dbReference type="Pfam" id="PF01363">
    <property type="entry name" value="FYVE"/>
    <property type="match status" value="1"/>
</dbReference>
<feature type="compositionally biased region" description="Basic and acidic residues" evidence="9">
    <location>
        <begin position="24"/>
        <end position="33"/>
    </location>
</feature>
<dbReference type="InterPro" id="IPR035899">
    <property type="entry name" value="DBL_dom_sf"/>
</dbReference>
<feature type="compositionally biased region" description="Polar residues" evidence="9">
    <location>
        <begin position="462"/>
        <end position="483"/>
    </location>
</feature>
<evidence type="ECO:0000256" key="8">
    <source>
        <dbReference type="PROSITE-ProRule" id="PRU00091"/>
    </source>
</evidence>
<keyword evidence="3" id="KW-0344">Guanine-nucleotide releasing factor</keyword>
<dbReference type="PANTHER" id="PTHR12673">
    <property type="entry name" value="FACIOGENITAL DYSPLASIA PROTEIN"/>
    <property type="match status" value="1"/>
</dbReference>
<keyword evidence="14" id="KW-1185">Reference proteome</keyword>
<dbReference type="SUPFAM" id="SSF50729">
    <property type="entry name" value="PH domain-like"/>
    <property type="match status" value="2"/>
</dbReference>
<dbReference type="EMBL" id="BLXT01005502">
    <property type="protein sequence ID" value="GFO23266.1"/>
    <property type="molecule type" value="Genomic_DNA"/>
</dbReference>
<keyword evidence="2" id="KW-0963">Cytoplasm</keyword>
<feature type="compositionally biased region" description="Polar residues" evidence="9">
    <location>
        <begin position="35"/>
        <end position="44"/>
    </location>
</feature>
<dbReference type="InterPro" id="IPR051092">
    <property type="entry name" value="FYVE_RhoGEF_PH"/>
</dbReference>
<feature type="domain" description="PH" evidence="10">
    <location>
        <begin position="1288"/>
        <end position="1399"/>
    </location>
</feature>
<feature type="compositionally biased region" description="Basic and acidic residues" evidence="9">
    <location>
        <begin position="507"/>
        <end position="523"/>
    </location>
</feature>
<evidence type="ECO:0000256" key="6">
    <source>
        <dbReference type="ARBA" id="ARBA00022833"/>
    </source>
</evidence>
<feature type="compositionally biased region" description="Basic and acidic residues" evidence="9">
    <location>
        <begin position="607"/>
        <end position="617"/>
    </location>
</feature>
<dbReference type="SUPFAM" id="SSF48065">
    <property type="entry name" value="DBL homology domain (DH-domain)"/>
    <property type="match status" value="1"/>
</dbReference>
<evidence type="ECO:0000259" key="10">
    <source>
        <dbReference type="PROSITE" id="PS50003"/>
    </source>
</evidence>
<organism evidence="13 14">
    <name type="scientific">Plakobranchus ocellatus</name>
    <dbReference type="NCBI Taxonomy" id="259542"/>
    <lineage>
        <taxon>Eukaryota</taxon>
        <taxon>Metazoa</taxon>
        <taxon>Spiralia</taxon>
        <taxon>Lophotrochozoa</taxon>
        <taxon>Mollusca</taxon>
        <taxon>Gastropoda</taxon>
        <taxon>Heterobranchia</taxon>
        <taxon>Euthyneura</taxon>
        <taxon>Panpulmonata</taxon>
        <taxon>Sacoglossa</taxon>
        <taxon>Placobranchoidea</taxon>
        <taxon>Plakobranchidae</taxon>
        <taxon>Plakobranchus</taxon>
    </lineage>
</organism>
<keyword evidence="6" id="KW-0862">Zinc</keyword>
<gene>
    <name evidence="13" type="ORF">PoB_004977100</name>
</gene>
<feature type="domain" description="FYVE-type" evidence="12">
    <location>
        <begin position="1218"/>
        <end position="1277"/>
    </location>
</feature>
<dbReference type="GO" id="GO:0005737">
    <property type="term" value="C:cytoplasm"/>
    <property type="evidence" value="ECO:0007669"/>
    <property type="project" value="TreeGrafter"/>
</dbReference>
<dbReference type="GO" id="GO:0008270">
    <property type="term" value="F:zinc ion binding"/>
    <property type="evidence" value="ECO:0007669"/>
    <property type="project" value="UniProtKB-KW"/>
</dbReference>
<feature type="region of interest" description="Disordered" evidence="9">
    <location>
        <begin position="24"/>
        <end position="56"/>
    </location>
</feature>
<evidence type="ECO:0000256" key="4">
    <source>
        <dbReference type="ARBA" id="ARBA00022723"/>
    </source>
</evidence>
<dbReference type="Gene3D" id="3.30.40.10">
    <property type="entry name" value="Zinc/RING finger domain, C3HC4 (zinc finger)"/>
    <property type="match status" value="1"/>
</dbReference>
<reference evidence="13 14" key="1">
    <citation type="journal article" date="2021" name="Elife">
        <title>Chloroplast acquisition without the gene transfer in kleptoplastic sea slugs, Plakobranchus ocellatus.</title>
        <authorList>
            <person name="Maeda T."/>
            <person name="Takahashi S."/>
            <person name="Yoshida T."/>
            <person name="Shimamura S."/>
            <person name="Takaki Y."/>
            <person name="Nagai Y."/>
            <person name="Toyoda A."/>
            <person name="Suzuki Y."/>
            <person name="Arimoto A."/>
            <person name="Ishii H."/>
            <person name="Satoh N."/>
            <person name="Nishiyama T."/>
            <person name="Hasebe M."/>
            <person name="Maruyama T."/>
            <person name="Minagawa J."/>
            <person name="Obokata J."/>
            <person name="Shigenobu S."/>
        </authorList>
    </citation>
    <scope>NUCLEOTIDE SEQUENCE [LARGE SCALE GENOMIC DNA]</scope>
</reference>
<feature type="compositionally biased region" description="Low complexity" evidence="9">
    <location>
        <begin position="525"/>
        <end position="555"/>
    </location>
</feature>
<dbReference type="InterPro" id="IPR000306">
    <property type="entry name" value="Znf_FYVE"/>
</dbReference>
<dbReference type="InterPro" id="IPR000219">
    <property type="entry name" value="DH_dom"/>
</dbReference>
<feature type="region of interest" description="Disordered" evidence="9">
    <location>
        <begin position="803"/>
        <end position="858"/>
    </location>
</feature>
<dbReference type="SUPFAM" id="SSF57903">
    <property type="entry name" value="FYVE/PHD zinc finger"/>
    <property type="match status" value="1"/>
</dbReference>
<feature type="compositionally biased region" description="Basic and acidic residues" evidence="9">
    <location>
        <begin position="485"/>
        <end position="494"/>
    </location>
</feature>
<dbReference type="GO" id="GO:0005085">
    <property type="term" value="F:guanyl-nucleotide exchange factor activity"/>
    <property type="evidence" value="ECO:0007669"/>
    <property type="project" value="UniProtKB-KW"/>
</dbReference>
<evidence type="ECO:0000256" key="3">
    <source>
        <dbReference type="ARBA" id="ARBA00022658"/>
    </source>
</evidence>
<comment type="caution">
    <text evidence="13">The sequence shown here is derived from an EMBL/GenBank/DDBJ whole genome shotgun (WGS) entry which is preliminary data.</text>
</comment>
<dbReference type="InterPro" id="IPR017455">
    <property type="entry name" value="Znf_FYVE-rel"/>
</dbReference>
<feature type="region of interest" description="Disordered" evidence="9">
    <location>
        <begin position="394"/>
        <end position="767"/>
    </location>
</feature>